<keyword evidence="9" id="KW-0862">Zinc</keyword>
<dbReference type="InterPro" id="IPR013858">
    <property type="entry name" value="Peptidase_M10B_C"/>
</dbReference>
<evidence type="ECO:0000313" key="13">
    <source>
        <dbReference type="Proteomes" id="UP000254925"/>
    </source>
</evidence>
<keyword evidence="6" id="KW-0479">Metal-binding</keyword>
<dbReference type="Pfam" id="PF00353">
    <property type="entry name" value="HemolysinCabind"/>
    <property type="match status" value="3"/>
</dbReference>
<dbReference type="Proteomes" id="UP000254925">
    <property type="component" value="Unassembled WGS sequence"/>
</dbReference>
<dbReference type="OrthoDB" id="223957at2"/>
<evidence type="ECO:0000259" key="11">
    <source>
        <dbReference type="SMART" id="SM00235"/>
    </source>
</evidence>
<feature type="domain" description="Peptidase metallopeptidase" evidence="11">
    <location>
        <begin position="20"/>
        <end position="209"/>
    </location>
</feature>
<dbReference type="Pfam" id="PF08548">
    <property type="entry name" value="Peptidase_M10_C"/>
    <property type="match status" value="2"/>
</dbReference>
<dbReference type="AlphaFoldDB" id="A0A370HI01"/>
<comment type="subcellular location">
    <subcellularLocation>
        <location evidence="2">Secreted</location>
    </subcellularLocation>
</comment>
<dbReference type="CDD" id="cd04277">
    <property type="entry name" value="ZnMc_serralysin_like"/>
    <property type="match status" value="1"/>
</dbReference>
<name>A0A370HI01_9HYPH</name>
<dbReference type="InterPro" id="IPR001818">
    <property type="entry name" value="Pept_M10_metallopeptidase"/>
</dbReference>
<dbReference type="InterPro" id="IPR050557">
    <property type="entry name" value="RTX_toxin/Mannuronan_C5-epim"/>
</dbReference>
<evidence type="ECO:0000256" key="5">
    <source>
        <dbReference type="ARBA" id="ARBA00022670"/>
    </source>
</evidence>
<dbReference type="Pfam" id="PF00413">
    <property type="entry name" value="Peptidase_M10"/>
    <property type="match status" value="1"/>
</dbReference>
<dbReference type="InterPro" id="IPR018511">
    <property type="entry name" value="Hemolysin-typ_Ca-bd_CS"/>
</dbReference>
<dbReference type="InterPro" id="IPR006026">
    <property type="entry name" value="Peptidase_Metallo"/>
</dbReference>
<comment type="cofactor">
    <cofactor evidence="1">
        <name>Ca(2+)</name>
        <dbReference type="ChEBI" id="CHEBI:29108"/>
    </cofactor>
</comment>
<organism evidence="12 13">
    <name type="scientific">Microvirga subterranea</name>
    <dbReference type="NCBI Taxonomy" id="186651"/>
    <lineage>
        <taxon>Bacteria</taxon>
        <taxon>Pseudomonadati</taxon>
        <taxon>Pseudomonadota</taxon>
        <taxon>Alphaproteobacteria</taxon>
        <taxon>Hyphomicrobiales</taxon>
        <taxon>Methylobacteriaceae</taxon>
        <taxon>Microvirga</taxon>
    </lineage>
</organism>
<accession>A0A370HI01</accession>
<dbReference type="InterPro" id="IPR011049">
    <property type="entry name" value="Serralysin-like_metalloprot_C"/>
</dbReference>
<keyword evidence="8" id="KW-0378">Hydrolase</keyword>
<evidence type="ECO:0000256" key="4">
    <source>
        <dbReference type="ARBA" id="ARBA00022525"/>
    </source>
</evidence>
<sequence length="679" mass="70695">MPAVVTYNPTGDAYIDGVLGDTKWAVASFTYSFPTSPSYYGSGYGGGEPTSGFEALNPTQQAMARAALKMYASVANLGFTEIAETSAQHADLRFGMSDKPSTAWAYFPSTNASGGDAWFNNSSGAYDDPRLGNYAAATFIHEIGHALGLEHAHEAYVMPVNRDSMEYTIMSYRSYVGASTSTGYTNEAWGYAQSLMMYDIAGIQHMYGANFSTNSGNTTYSWSPTTGEMAINGAGQGAPGGNRIFMTLWDGGGTDTYDFSQYTTGLSVNLQPGSWTVTSTVQLARLHYNGSEIAAGNIANALLYKGDLRSLIENAVGGAGNDAIVGNQAANLLKGNAGADSLTGGAGDDVLDGGTGSDTVLYGGQRSQYDVVKLADGSIQVTDLRSGSPDGKDVIWNAEWLQFVDRTYSVSELSGSTSAPLSPSVTTTPITSVAEPSPQGIVRKGGTSADRLYGDAGNDKLLGYAGNDILHGAAGADRLDGGVGSDYASYSGAGASVVADLLSRSANRGDAQGDIYVSIENLIGSAWADSLRGNNAANVIRGGDGNDTLYGRSGNDTLDGGFGDDVLYGQAGRDVLTGRGGSDRFVFKSAGDSRGSEIDVIKDFHRGEDKIDLRPIDAKTTVGGNQAFTFIGKAAFGGHAGQLRFSSGLLEGDTNGDGIADFQVKVAGISVLSKSDFHL</sequence>
<dbReference type="InterPro" id="IPR001343">
    <property type="entry name" value="Hemolysn_Ca-bd"/>
</dbReference>
<dbReference type="PROSITE" id="PS00330">
    <property type="entry name" value="HEMOLYSIN_CALCIUM"/>
    <property type="match status" value="2"/>
</dbReference>
<comment type="caution">
    <text evidence="12">The sequence shown here is derived from an EMBL/GenBank/DDBJ whole genome shotgun (WGS) entry which is preliminary data.</text>
</comment>
<dbReference type="PRINTS" id="PR00313">
    <property type="entry name" value="CABNDNGRPT"/>
</dbReference>
<dbReference type="GO" id="GO:0006508">
    <property type="term" value="P:proteolysis"/>
    <property type="evidence" value="ECO:0007669"/>
    <property type="project" value="UniProtKB-KW"/>
</dbReference>
<dbReference type="Gene3D" id="2.150.10.10">
    <property type="entry name" value="Serralysin-like metalloprotease, C-terminal"/>
    <property type="match status" value="4"/>
</dbReference>
<dbReference type="SMART" id="SM00235">
    <property type="entry name" value="ZnMc"/>
    <property type="match status" value="1"/>
</dbReference>
<dbReference type="SUPFAM" id="SSF55486">
    <property type="entry name" value="Metalloproteases ('zincins'), catalytic domain"/>
    <property type="match status" value="1"/>
</dbReference>
<evidence type="ECO:0000256" key="6">
    <source>
        <dbReference type="ARBA" id="ARBA00022723"/>
    </source>
</evidence>
<keyword evidence="13" id="KW-1185">Reference proteome</keyword>
<feature type="region of interest" description="Disordered" evidence="10">
    <location>
        <begin position="414"/>
        <end position="448"/>
    </location>
</feature>
<dbReference type="InterPro" id="IPR034033">
    <property type="entry name" value="Serralysin-like"/>
</dbReference>
<evidence type="ECO:0000256" key="10">
    <source>
        <dbReference type="SAM" id="MobiDB-lite"/>
    </source>
</evidence>
<dbReference type="GO" id="GO:0005509">
    <property type="term" value="F:calcium ion binding"/>
    <property type="evidence" value="ECO:0007669"/>
    <property type="project" value="InterPro"/>
</dbReference>
<comment type="similarity">
    <text evidence="3">Belongs to the peptidase M10B family.</text>
</comment>
<protein>
    <submittedName>
        <fullName evidence="12">Serralysin</fullName>
    </submittedName>
</protein>
<gene>
    <name evidence="12" type="ORF">DES45_106135</name>
</gene>
<dbReference type="PANTHER" id="PTHR38340">
    <property type="entry name" value="S-LAYER PROTEIN"/>
    <property type="match status" value="1"/>
</dbReference>
<dbReference type="GO" id="GO:0004222">
    <property type="term" value="F:metalloendopeptidase activity"/>
    <property type="evidence" value="ECO:0007669"/>
    <property type="project" value="InterPro"/>
</dbReference>
<dbReference type="RefSeq" id="WP_114771056.1">
    <property type="nucleotide sequence ID" value="NZ_QQBB01000006.1"/>
</dbReference>
<dbReference type="GO" id="GO:0008270">
    <property type="term" value="F:zinc ion binding"/>
    <property type="evidence" value="ECO:0007669"/>
    <property type="project" value="InterPro"/>
</dbReference>
<reference evidence="12 13" key="1">
    <citation type="submission" date="2018-07" db="EMBL/GenBank/DDBJ databases">
        <title>Genomic Encyclopedia of Type Strains, Phase IV (KMG-IV): sequencing the most valuable type-strain genomes for metagenomic binning, comparative biology and taxonomic classification.</title>
        <authorList>
            <person name="Goeker M."/>
        </authorList>
    </citation>
    <scope>NUCLEOTIDE SEQUENCE [LARGE SCALE GENOMIC DNA]</scope>
    <source>
        <strain evidence="12 13">DSM 14364</strain>
    </source>
</reference>
<keyword evidence="5" id="KW-0645">Protease</keyword>
<dbReference type="SUPFAM" id="SSF51120">
    <property type="entry name" value="beta-Roll"/>
    <property type="match status" value="3"/>
</dbReference>
<feature type="compositionally biased region" description="Low complexity" evidence="10">
    <location>
        <begin position="422"/>
        <end position="433"/>
    </location>
</feature>
<evidence type="ECO:0000256" key="8">
    <source>
        <dbReference type="ARBA" id="ARBA00022801"/>
    </source>
</evidence>
<dbReference type="GO" id="GO:0005615">
    <property type="term" value="C:extracellular space"/>
    <property type="evidence" value="ECO:0007669"/>
    <property type="project" value="InterPro"/>
</dbReference>
<evidence type="ECO:0000313" key="12">
    <source>
        <dbReference type="EMBL" id="RDI57821.1"/>
    </source>
</evidence>
<proteinExistence type="inferred from homology"/>
<evidence type="ECO:0000256" key="2">
    <source>
        <dbReference type="ARBA" id="ARBA00004613"/>
    </source>
</evidence>
<keyword evidence="7" id="KW-0677">Repeat</keyword>
<evidence type="ECO:0000256" key="7">
    <source>
        <dbReference type="ARBA" id="ARBA00022737"/>
    </source>
</evidence>
<evidence type="ECO:0000256" key="1">
    <source>
        <dbReference type="ARBA" id="ARBA00001913"/>
    </source>
</evidence>
<dbReference type="EMBL" id="QQBB01000006">
    <property type="protein sequence ID" value="RDI57821.1"/>
    <property type="molecule type" value="Genomic_DNA"/>
</dbReference>
<dbReference type="GO" id="GO:0031012">
    <property type="term" value="C:extracellular matrix"/>
    <property type="evidence" value="ECO:0007669"/>
    <property type="project" value="InterPro"/>
</dbReference>
<keyword evidence="4" id="KW-0964">Secreted</keyword>
<dbReference type="InterPro" id="IPR024079">
    <property type="entry name" value="MetalloPept_cat_dom_sf"/>
</dbReference>
<dbReference type="Gene3D" id="3.40.390.10">
    <property type="entry name" value="Collagenase (Catalytic Domain)"/>
    <property type="match status" value="1"/>
</dbReference>
<evidence type="ECO:0000256" key="9">
    <source>
        <dbReference type="ARBA" id="ARBA00022833"/>
    </source>
</evidence>
<dbReference type="PANTHER" id="PTHR38340:SF1">
    <property type="entry name" value="S-LAYER PROTEIN"/>
    <property type="match status" value="1"/>
</dbReference>
<evidence type="ECO:0000256" key="3">
    <source>
        <dbReference type="ARBA" id="ARBA00009490"/>
    </source>
</evidence>